<feature type="signal peptide" evidence="4">
    <location>
        <begin position="1"/>
        <end position="23"/>
    </location>
</feature>
<dbReference type="InterPro" id="IPR052037">
    <property type="entry name" value="LPS_export_LptA"/>
</dbReference>
<dbReference type="InterPro" id="IPR014340">
    <property type="entry name" value="LptA"/>
</dbReference>
<dbReference type="NCBIfam" id="TIGR03002">
    <property type="entry name" value="outer_YhbN_LptA"/>
    <property type="match status" value="1"/>
</dbReference>
<evidence type="ECO:0000313" key="7">
    <source>
        <dbReference type="EMBL" id="ROS06112.1"/>
    </source>
</evidence>
<dbReference type="OrthoDB" id="9795964at2"/>
<evidence type="ECO:0000259" key="6">
    <source>
        <dbReference type="Pfam" id="PF03968"/>
    </source>
</evidence>
<organism evidence="7 8">
    <name type="scientific">Sinobacterium caligoides</name>
    <dbReference type="NCBI Taxonomy" id="933926"/>
    <lineage>
        <taxon>Bacteria</taxon>
        <taxon>Pseudomonadati</taxon>
        <taxon>Pseudomonadota</taxon>
        <taxon>Gammaproteobacteria</taxon>
        <taxon>Cellvibrionales</taxon>
        <taxon>Spongiibacteraceae</taxon>
        <taxon>Sinobacterium</taxon>
    </lineage>
</organism>
<protein>
    <recommendedName>
        <fullName evidence="4">Lipopolysaccharide export system protein LptA</fullName>
    </recommendedName>
</protein>
<comment type="similarity">
    <text evidence="4">Belongs to the LptA family.</text>
</comment>
<evidence type="ECO:0000313" key="8">
    <source>
        <dbReference type="Proteomes" id="UP000275394"/>
    </source>
</evidence>
<comment type="caution">
    <text evidence="7">The sequence shown here is derived from an EMBL/GenBank/DDBJ whole genome shotgun (WGS) entry which is preliminary data.</text>
</comment>
<dbReference type="Pfam" id="PF03968">
    <property type="entry name" value="LptD_N"/>
    <property type="match status" value="1"/>
</dbReference>
<dbReference type="GO" id="GO:0017089">
    <property type="term" value="F:glycolipid transfer activity"/>
    <property type="evidence" value="ECO:0007669"/>
    <property type="project" value="TreeGrafter"/>
</dbReference>
<comment type="function">
    <text evidence="4">Involved in the assembly of lipopolysaccharide (LPS). Required for the translocation of LPS from the inner membrane to the outer membrane. May form a bridge between the inner membrane and the outer membrane, via interactions with LptC and LptD, thereby facilitating LPS transfer across the periplasm.</text>
</comment>
<dbReference type="HAMAP" id="MF_01914">
    <property type="entry name" value="LPS_assembly_LptA"/>
    <property type="match status" value="1"/>
</dbReference>
<dbReference type="Gene3D" id="2.60.450.10">
    <property type="entry name" value="Lipopolysaccharide (LPS) transport protein A like domain"/>
    <property type="match status" value="1"/>
</dbReference>
<keyword evidence="8" id="KW-1185">Reference proteome</keyword>
<evidence type="ECO:0000256" key="5">
    <source>
        <dbReference type="SAM" id="MobiDB-lite"/>
    </source>
</evidence>
<evidence type="ECO:0000256" key="3">
    <source>
        <dbReference type="ARBA" id="ARBA00022764"/>
    </source>
</evidence>
<dbReference type="AlphaFoldDB" id="A0A3N2E2E6"/>
<reference evidence="7 8" key="1">
    <citation type="submission" date="2018-11" db="EMBL/GenBank/DDBJ databases">
        <title>Genomic Encyclopedia of Type Strains, Phase IV (KMG-IV): sequencing the most valuable type-strain genomes for metagenomic binning, comparative biology and taxonomic classification.</title>
        <authorList>
            <person name="Goeker M."/>
        </authorList>
    </citation>
    <scope>NUCLEOTIDE SEQUENCE [LARGE SCALE GENOMIC DNA]</scope>
    <source>
        <strain evidence="7 8">DSM 100316</strain>
    </source>
</reference>
<feature type="domain" description="Organic solvent tolerance-like N-terminal" evidence="6">
    <location>
        <begin position="33"/>
        <end position="143"/>
    </location>
</feature>
<name>A0A3N2E2E6_9GAMM</name>
<keyword evidence="2 4" id="KW-0732">Signal</keyword>
<evidence type="ECO:0000256" key="4">
    <source>
        <dbReference type="HAMAP-Rule" id="MF_01914"/>
    </source>
</evidence>
<dbReference type="EMBL" id="RKHR01000001">
    <property type="protein sequence ID" value="ROS06112.1"/>
    <property type="molecule type" value="Genomic_DNA"/>
</dbReference>
<comment type="subcellular location">
    <subcellularLocation>
        <location evidence="4">Periplasm</location>
    </subcellularLocation>
</comment>
<dbReference type="GO" id="GO:0001530">
    <property type="term" value="F:lipopolysaccharide binding"/>
    <property type="evidence" value="ECO:0007669"/>
    <property type="project" value="InterPro"/>
</dbReference>
<dbReference type="InterPro" id="IPR005653">
    <property type="entry name" value="OstA-like_N"/>
</dbReference>
<proteinExistence type="inferred from homology"/>
<gene>
    <name evidence="4" type="primary">lptA</name>
    <name evidence="7" type="ORF">EDC56_0019</name>
</gene>
<feature type="region of interest" description="Disordered" evidence="5">
    <location>
        <begin position="150"/>
        <end position="195"/>
    </location>
</feature>
<dbReference type="PANTHER" id="PTHR36504">
    <property type="entry name" value="LIPOPOLYSACCHARIDE EXPORT SYSTEM PROTEIN LPTA"/>
    <property type="match status" value="1"/>
</dbReference>
<accession>A0A3N2E2E6</accession>
<evidence type="ECO:0000256" key="2">
    <source>
        <dbReference type="ARBA" id="ARBA00022729"/>
    </source>
</evidence>
<keyword evidence="1 4" id="KW-0813">Transport</keyword>
<sequence precursor="true">MRHNRLALSSLLLCLCLSSIVNALPSDRNQPIHIYSDRLERDEKTAVTTYIGNVKLDQGSLHITADKLVIYQANGDLSKIQAIGKPAHLQQLPEVGQQIVYAQGEVIDYFSDKDLLILTKNASITQDGTLVKSERIEYLISEEIIKAKGSAEATSGDDRVHVVIPPSQTNNKAHSAPEKTPEQPSPSQPPLSDEE</sequence>
<dbReference type="GO" id="GO:0043165">
    <property type="term" value="P:Gram-negative-bacterium-type cell outer membrane assembly"/>
    <property type="evidence" value="ECO:0007669"/>
    <property type="project" value="UniProtKB-UniRule"/>
</dbReference>
<dbReference type="GO" id="GO:0015920">
    <property type="term" value="P:lipopolysaccharide transport"/>
    <property type="evidence" value="ECO:0007669"/>
    <property type="project" value="UniProtKB-UniRule"/>
</dbReference>
<feature type="chain" id="PRO_5018344102" description="Lipopolysaccharide export system protein LptA" evidence="4">
    <location>
        <begin position="24"/>
        <end position="195"/>
    </location>
</feature>
<dbReference type="RefSeq" id="WP_123710507.1">
    <property type="nucleotide sequence ID" value="NZ_RKHR01000001.1"/>
</dbReference>
<keyword evidence="3 4" id="KW-0574">Periplasm</keyword>
<dbReference type="GO" id="GO:0030288">
    <property type="term" value="C:outer membrane-bounded periplasmic space"/>
    <property type="evidence" value="ECO:0007669"/>
    <property type="project" value="TreeGrafter"/>
</dbReference>
<dbReference type="PANTHER" id="PTHR36504:SF1">
    <property type="entry name" value="LIPOPOLYSACCHARIDE EXPORT SYSTEM PROTEIN LPTA"/>
    <property type="match status" value="1"/>
</dbReference>
<evidence type="ECO:0000256" key="1">
    <source>
        <dbReference type="ARBA" id="ARBA00022448"/>
    </source>
</evidence>
<comment type="subunit">
    <text evidence="4">Component of the lipopolysaccharide transport and assembly complex.</text>
</comment>
<dbReference type="Proteomes" id="UP000275394">
    <property type="component" value="Unassembled WGS sequence"/>
</dbReference>
<dbReference type="GO" id="GO:0009279">
    <property type="term" value="C:cell outer membrane"/>
    <property type="evidence" value="ECO:0007669"/>
    <property type="project" value="TreeGrafter"/>
</dbReference>